<sequence length="48" mass="5286">MLKSIIRTLTLAALAGALFFAAFFYFIAHAGLNKRSCDVGLFMTKCIE</sequence>
<geneLocation type="plasmid" evidence="1 3">
    <name>CBMB27-p1</name>
</geneLocation>
<dbReference type="Proteomes" id="UP000185487">
    <property type="component" value="Plasmid CBMB27-p1"/>
</dbReference>
<accession>A0AAE8L9K6</accession>
<evidence type="ECO:0000313" key="4">
    <source>
        <dbReference type="Proteomes" id="UP000199140"/>
    </source>
</evidence>
<dbReference type="EMBL" id="CP015368">
    <property type="protein sequence ID" value="APT35031.1"/>
    <property type="molecule type" value="Genomic_DNA"/>
</dbReference>
<evidence type="ECO:0000313" key="1">
    <source>
        <dbReference type="EMBL" id="APT35031.1"/>
    </source>
</evidence>
<dbReference type="EMBL" id="FOPK01000042">
    <property type="protein sequence ID" value="SFH67106.1"/>
    <property type="molecule type" value="Genomic_DNA"/>
</dbReference>
<dbReference type="AlphaFoldDB" id="A0AAE8L9K6"/>
<reference evidence="1 3" key="1">
    <citation type="submission" date="2016-04" db="EMBL/GenBank/DDBJ databases">
        <title>Complete genome sequencing and analysis of CBMB27, Methylobacterium phyllosphaerae isolated from leaf tissues of rice (Oryza sativa L.).</title>
        <authorList>
            <person name="Lee Y."/>
            <person name="Hwangbo K."/>
            <person name="Chung H."/>
            <person name="Yoo J."/>
            <person name="Kim K.Y."/>
            <person name="Sa T.M."/>
            <person name="Um Y."/>
            <person name="Madhaiyan M."/>
        </authorList>
    </citation>
    <scope>NUCLEOTIDE SEQUENCE [LARGE SCALE GENOMIC DNA]</scope>
    <source>
        <strain evidence="1 3">CBMB27</strain>
        <plasmid evidence="1 3">CBMB27-p1</plasmid>
    </source>
</reference>
<name>A0AAE8L9K6_9HYPH</name>
<dbReference type="RefSeq" id="WP_159020406.1">
    <property type="nucleotide sequence ID" value="NZ_CP015368.1"/>
</dbReference>
<organism evidence="2 4">
    <name type="scientific">Methylobacterium phyllosphaerae</name>
    <dbReference type="NCBI Taxonomy" id="418223"/>
    <lineage>
        <taxon>Bacteria</taxon>
        <taxon>Pseudomonadati</taxon>
        <taxon>Pseudomonadota</taxon>
        <taxon>Alphaproteobacteria</taxon>
        <taxon>Hyphomicrobiales</taxon>
        <taxon>Methylobacteriaceae</taxon>
        <taxon>Methylobacterium</taxon>
    </lineage>
</organism>
<protein>
    <submittedName>
        <fullName evidence="2">Uncharacterized protein</fullName>
    </submittedName>
</protein>
<evidence type="ECO:0000313" key="2">
    <source>
        <dbReference type="EMBL" id="SFH67106.1"/>
    </source>
</evidence>
<gene>
    <name evidence="1" type="ORF">MCBMB27_05740</name>
    <name evidence="2" type="ORF">SAMN05192567_1426</name>
</gene>
<keyword evidence="1" id="KW-0614">Plasmid</keyword>
<reference evidence="2 4" key="2">
    <citation type="submission" date="2016-10" db="EMBL/GenBank/DDBJ databases">
        <authorList>
            <person name="Varghese N."/>
            <person name="Submissions S."/>
        </authorList>
    </citation>
    <scope>NUCLEOTIDE SEQUENCE [LARGE SCALE GENOMIC DNA]</scope>
    <source>
        <strain evidence="2 4">CBMB27</strain>
    </source>
</reference>
<keyword evidence="3" id="KW-1185">Reference proteome</keyword>
<dbReference type="KEGG" id="mphy:MCBMB27_05740"/>
<dbReference type="Proteomes" id="UP000199140">
    <property type="component" value="Unassembled WGS sequence"/>
</dbReference>
<evidence type="ECO:0000313" key="3">
    <source>
        <dbReference type="Proteomes" id="UP000185487"/>
    </source>
</evidence>
<proteinExistence type="predicted"/>